<accession>A0A3L6REK4</accession>
<evidence type="ECO:0000313" key="3">
    <source>
        <dbReference type="Proteomes" id="UP000275267"/>
    </source>
</evidence>
<comment type="caution">
    <text evidence="2">The sequence shown here is derived from an EMBL/GenBank/DDBJ whole genome shotgun (WGS) entry which is preliminary data.</text>
</comment>
<dbReference type="InterPro" id="IPR036908">
    <property type="entry name" value="RlpA-like_sf"/>
</dbReference>
<dbReference type="SUPFAM" id="SSF50685">
    <property type="entry name" value="Barwin-like endoglucanases"/>
    <property type="match status" value="1"/>
</dbReference>
<dbReference type="PANTHER" id="PTHR31692:SF56">
    <property type="entry name" value="EXPANSIN-B2-RELATED"/>
    <property type="match status" value="1"/>
</dbReference>
<protein>
    <submittedName>
        <fullName evidence="2">Expansin-B18-like</fullName>
    </submittedName>
</protein>
<dbReference type="STRING" id="4540.A0A3L6REK4"/>
<organism evidence="2 3">
    <name type="scientific">Panicum miliaceum</name>
    <name type="common">Proso millet</name>
    <name type="synonym">Broomcorn millet</name>
    <dbReference type="NCBI Taxonomy" id="4540"/>
    <lineage>
        <taxon>Eukaryota</taxon>
        <taxon>Viridiplantae</taxon>
        <taxon>Streptophyta</taxon>
        <taxon>Embryophyta</taxon>
        <taxon>Tracheophyta</taxon>
        <taxon>Spermatophyta</taxon>
        <taxon>Magnoliopsida</taxon>
        <taxon>Liliopsida</taxon>
        <taxon>Poales</taxon>
        <taxon>Poaceae</taxon>
        <taxon>PACMAD clade</taxon>
        <taxon>Panicoideae</taxon>
        <taxon>Panicodae</taxon>
        <taxon>Paniceae</taxon>
        <taxon>Panicinae</taxon>
        <taxon>Panicum</taxon>
        <taxon>Panicum sect. Panicum</taxon>
    </lineage>
</organism>
<dbReference type="PROSITE" id="PS50842">
    <property type="entry name" value="EXPANSIN_EG45"/>
    <property type="match status" value="1"/>
</dbReference>
<reference evidence="3" key="1">
    <citation type="journal article" date="2019" name="Nat. Commun.">
        <title>The genome of broomcorn millet.</title>
        <authorList>
            <person name="Zou C."/>
            <person name="Miki D."/>
            <person name="Li D."/>
            <person name="Tang Q."/>
            <person name="Xiao L."/>
            <person name="Rajput S."/>
            <person name="Deng P."/>
            <person name="Jia W."/>
            <person name="Huang R."/>
            <person name="Zhang M."/>
            <person name="Sun Y."/>
            <person name="Hu J."/>
            <person name="Fu X."/>
            <person name="Schnable P.S."/>
            <person name="Li F."/>
            <person name="Zhang H."/>
            <person name="Feng B."/>
            <person name="Zhu X."/>
            <person name="Liu R."/>
            <person name="Schnable J.C."/>
            <person name="Zhu J.-K."/>
            <person name="Zhang H."/>
        </authorList>
    </citation>
    <scope>NUCLEOTIDE SEQUENCE [LARGE SCALE GENOMIC DNA]</scope>
</reference>
<dbReference type="InterPro" id="IPR007112">
    <property type="entry name" value="Expansin/allergen_DPBB_dom"/>
</dbReference>
<dbReference type="Gene3D" id="2.40.40.10">
    <property type="entry name" value="RlpA-like domain"/>
    <property type="match status" value="1"/>
</dbReference>
<dbReference type="Proteomes" id="UP000275267">
    <property type="component" value="Unassembled WGS sequence"/>
</dbReference>
<dbReference type="EMBL" id="PQIB02000009">
    <property type="protein sequence ID" value="RLN00916.1"/>
    <property type="molecule type" value="Genomic_DNA"/>
</dbReference>
<evidence type="ECO:0000313" key="2">
    <source>
        <dbReference type="EMBL" id="RLN00916.1"/>
    </source>
</evidence>
<sequence length="113" mass="12221">MGRQPPYSLESSISLDQISSYVIASSPSVLQSIHQTCNKMVILLSYLQIICTSHEACSTDGVRVIITDSCCVASCAGGASLFDMTGHTFRMLAQLDRPDELRAIGLVAVHYKP</sequence>
<dbReference type="AlphaFoldDB" id="A0A3L6REK4"/>
<name>A0A3L6REK4_PANMI</name>
<proteinExistence type="predicted"/>
<gene>
    <name evidence="2" type="ORF">C2845_PM06G32010</name>
</gene>
<dbReference type="PANTHER" id="PTHR31692">
    <property type="entry name" value="EXPANSIN-B3"/>
    <property type="match status" value="1"/>
</dbReference>
<evidence type="ECO:0000259" key="1">
    <source>
        <dbReference type="PROSITE" id="PS50842"/>
    </source>
</evidence>
<feature type="domain" description="Expansin-like EG45" evidence="1">
    <location>
        <begin position="47"/>
        <end position="113"/>
    </location>
</feature>
<keyword evidence="3" id="KW-1185">Reference proteome</keyword>